<evidence type="ECO:0000259" key="9">
    <source>
        <dbReference type="PROSITE" id="PS51469"/>
    </source>
</evidence>
<evidence type="ECO:0000256" key="4">
    <source>
        <dbReference type="ARBA" id="ARBA00023054"/>
    </source>
</evidence>
<evidence type="ECO:0000313" key="11">
    <source>
        <dbReference type="RefSeq" id="XP_013386890.1"/>
    </source>
</evidence>
<feature type="transmembrane region" description="Helical" evidence="8">
    <location>
        <begin position="410"/>
        <end position="431"/>
    </location>
</feature>
<evidence type="ECO:0000313" key="10">
    <source>
        <dbReference type="Proteomes" id="UP000085678"/>
    </source>
</evidence>
<feature type="domain" description="SUN" evidence="9">
    <location>
        <begin position="781"/>
        <end position="942"/>
    </location>
</feature>
<feature type="region of interest" description="Disordered" evidence="7">
    <location>
        <begin position="26"/>
        <end position="147"/>
    </location>
</feature>
<feature type="coiled-coil region" evidence="6">
    <location>
        <begin position="617"/>
        <end position="644"/>
    </location>
</feature>
<dbReference type="OrthoDB" id="342281at2759"/>
<dbReference type="Proteomes" id="UP000085678">
    <property type="component" value="Unplaced"/>
</dbReference>
<keyword evidence="3 8" id="KW-1133">Transmembrane helix</keyword>
<evidence type="ECO:0000256" key="2">
    <source>
        <dbReference type="ARBA" id="ARBA00022692"/>
    </source>
</evidence>
<dbReference type="PANTHER" id="PTHR12911:SF8">
    <property type="entry name" value="KLAROID PROTEIN-RELATED"/>
    <property type="match status" value="1"/>
</dbReference>
<dbReference type="InterPro" id="IPR045119">
    <property type="entry name" value="SUN1-5"/>
</dbReference>
<evidence type="ECO:0000256" key="8">
    <source>
        <dbReference type="SAM" id="Phobius"/>
    </source>
</evidence>
<keyword evidence="4 6" id="KW-0175">Coiled coil</keyword>
<keyword evidence="2 8" id="KW-0812">Transmembrane</keyword>
<feature type="transmembrane region" description="Helical" evidence="8">
    <location>
        <begin position="291"/>
        <end position="317"/>
    </location>
</feature>
<accession>A0A1S3HLA6</accession>
<comment type="subcellular location">
    <subcellularLocation>
        <location evidence="1">Membrane</location>
    </subcellularLocation>
</comment>
<evidence type="ECO:0000256" key="1">
    <source>
        <dbReference type="ARBA" id="ARBA00004370"/>
    </source>
</evidence>
<dbReference type="GO" id="GO:0043495">
    <property type="term" value="F:protein-membrane adaptor activity"/>
    <property type="evidence" value="ECO:0007669"/>
    <property type="project" value="TreeGrafter"/>
</dbReference>
<dbReference type="AlphaFoldDB" id="A0A1S3HLA6"/>
<dbReference type="PANTHER" id="PTHR12911">
    <property type="entry name" value="SAD1/UNC-84-LIKE PROTEIN-RELATED"/>
    <property type="match status" value="1"/>
</dbReference>
<dbReference type="RefSeq" id="XP_013386890.1">
    <property type="nucleotide sequence ID" value="XM_013531436.2"/>
</dbReference>
<evidence type="ECO:0000256" key="3">
    <source>
        <dbReference type="ARBA" id="ARBA00022989"/>
    </source>
</evidence>
<sequence length="944" mass="101072">MNLAVSSRVAVDFKDSPNHLVLRDGSAYERSRGASRRSRGRSLTPLVTEDSINVRSQPRRQTRTLVTRRSQYEESYISSGGSRAIEEDTRITRSSTRSRKSAAAAADSMLEHAYGLDNNTDSEEISDTESSYATSSHSKNSNYTSTTSITTTTTIASGARSLASGARSVASAITSKLSSSSASSLDSLQHHRNYYYPQQNQSTIKRFSTTVITIITTIITTIVTTTVAGASAVKGGVSSGCSYVTSGLISGGSAIGTGFSEGSSSIQNGLSIGKETLVSGLSTVTSSLYRVVTWIVTIFTTVVSTISWMGASGAAVLTSSAETAKSSVSSAAASSSSKMASSARSVRKAGASAMKSAGATVMSAGAVAGEGSSNVFYAAAGSLYKIVTSVLLLDMWTASRSRETKRRRSLSCILLLLFLVPLIIAGLLALYQNGGGIFTPVALFEDSAVEVATSEESSISTEDSVASQTGGGLWGWLGFSSGQSNNQDSSSYFYGDSSSDSSSGSMHIDESTLTSKIQQILLNVNQYNTQQINKTDIEIMMRAMIKEELGAFAAVNEAKIAEKDDLQAKLWADQKAKLLAINEEMLAITAKSEALKLELESTKSSLKSQGSDSAEARSKLEADMAGLEAQLAVLKTDLDGLQENQRLFMLQMKENCCKNDTYLAALVHAELAGYMAKLMSDNGVQSVEDEGAGNTGAAFVAWLRDRYVSKEELDNKLTLAVGRIMEQIKEKDSEVVKTEGTGGWFSSGLAEEDIKRIILTQLTVFTADKTGMPDFALESAGGSVLSTRCSETFHRRTAQLSLFGLPLWYSSNSPRTVIQPDVNPGQCWAFKGAQGFIVIELANTIRPSAFSLEHIPKALSPTGVIDSAPKDFSVWGLEHEKDIKGKLLGNYTYNQDGAPLQTYLVANPDPGSYRIVELRIHNNHGNKEYTCLYRFRVHGTIADK</sequence>
<evidence type="ECO:0000256" key="7">
    <source>
        <dbReference type="SAM" id="MobiDB-lite"/>
    </source>
</evidence>
<dbReference type="PROSITE" id="PS51469">
    <property type="entry name" value="SUN"/>
    <property type="match status" value="1"/>
</dbReference>
<keyword evidence="10" id="KW-1185">Reference proteome</keyword>
<dbReference type="FunFam" id="2.60.120.260:FF:000009">
    <property type="entry name" value="SUN domain-containing protein 1 isoform X1"/>
    <property type="match status" value="1"/>
</dbReference>
<organism evidence="10 11">
    <name type="scientific">Lingula anatina</name>
    <name type="common">Brachiopod</name>
    <name type="synonym">Lingula unguis</name>
    <dbReference type="NCBI Taxonomy" id="7574"/>
    <lineage>
        <taxon>Eukaryota</taxon>
        <taxon>Metazoa</taxon>
        <taxon>Spiralia</taxon>
        <taxon>Lophotrochozoa</taxon>
        <taxon>Brachiopoda</taxon>
        <taxon>Linguliformea</taxon>
        <taxon>Lingulata</taxon>
        <taxon>Lingulida</taxon>
        <taxon>Linguloidea</taxon>
        <taxon>Lingulidae</taxon>
        <taxon>Lingula</taxon>
    </lineage>
</organism>
<dbReference type="GeneID" id="106156252"/>
<reference evidence="11" key="1">
    <citation type="submission" date="2025-08" db="UniProtKB">
        <authorList>
            <consortium name="RefSeq"/>
        </authorList>
    </citation>
    <scope>IDENTIFICATION</scope>
    <source>
        <tissue evidence="11">Gonads</tissue>
    </source>
</reference>
<keyword evidence="5 8" id="KW-0472">Membrane</keyword>
<protein>
    <submittedName>
        <fullName evidence="11">SUN domain-containing protein 2 isoform X2</fullName>
    </submittedName>
</protein>
<evidence type="ECO:0000256" key="5">
    <source>
        <dbReference type="ARBA" id="ARBA00023136"/>
    </source>
</evidence>
<gene>
    <name evidence="11" type="primary">LOC106156252</name>
</gene>
<dbReference type="Gene3D" id="2.60.120.260">
    <property type="entry name" value="Galactose-binding domain-like"/>
    <property type="match status" value="1"/>
</dbReference>
<dbReference type="Pfam" id="PF07738">
    <property type="entry name" value="Sad1_UNC"/>
    <property type="match status" value="1"/>
</dbReference>
<proteinExistence type="predicted"/>
<dbReference type="InterPro" id="IPR012919">
    <property type="entry name" value="SUN_dom"/>
</dbReference>
<name>A0A1S3HLA6_LINAN</name>
<dbReference type="GO" id="GO:0034993">
    <property type="term" value="C:meiotic nuclear membrane microtubule tethering complex"/>
    <property type="evidence" value="ECO:0007669"/>
    <property type="project" value="TreeGrafter"/>
</dbReference>
<feature type="compositionally biased region" description="Low complexity" evidence="7">
    <location>
        <begin position="128"/>
        <end position="147"/>
    </location>
</feature>
<evidence type="ECO:0000256" key="6">
    <source>
        <dbReference type="SAM" id="Coils"/>
    </source>
</evidence>